<gene>
    <name evidence="1" type="ORF">MSSD14B_22890</name>
</gene>
<dbReference type="RefSeq" id="WP_136630393.1">
    <property type="nucleotide sequence ID" value="NZ_BGZI01000015.1"/>
</dbReference>
<organism evidence="1 2">
    <name type="scientific">Marinobacter salsuginis</name>
    <dbReference type="NCBI Taxonomy" id="418719"/>
    <lineage>
        <taxon>Bacteria</taxon>
        <taxon>Pseudomonadati</taxon>
        <taxon>Pseudomonadota</taxon>
        <taxon>Gammaproteobacteria</taxon>
        <taxon>Pseudomonadales</taxon>
        <taxon>Marinobacteraceae</taxon>
        <taxon>Marinobacter</taxon>
    </lineage>
</organism>
<evidence type="ECO:0000313" key="1">
    <source>
        <dbReference type="EMBL" id="GBO88621.1"/>
    </source>
</evidence>
<accession>A0A5M3Q0Q4</accession>
<comment type="caution">
    <text evidence="1">The sequence shown here is derived from an EMBL/GenBank/DDBJ whole genome shotgun (WGS) entry which is preliminary data.</text>
</comment>
<reference evidence="1 2" key="1">
    <citation type="journal article" date="2019" name="J. Gen. Appl. Microbiol.">
        <title>Aerobic degradation of cis-dichloroethene by the marine bacterium Marinobacter salsuginis strain 5N-3.</title>
        <authorList>
            <person name="Inoue Y."/>
            <person name="Fukunaga Y."/>
            <person name="Katsumata H."/>
            <person name="Ohji S."/>
            <person name="Hosoyama A."/>
            <person name="Mori K."/>
            <person name="Ando K."/>
        </authorList>
    </citation>
    <scope>NUCLEOTIDE SEQUENCE [LARGE SCALE GENOMIC DNA]</scope>
    <source>
        <strain evidence="1 2">NBRC 109114</strain>
    </source>
</reference>
<proteinExistence type="predicted"/>
<dbReference type="Proteomes" id="UP000387223">
    <property type="component" value="Unassembled WGS sequence"/>
</dbReference>
<sequence length="85" mass="9032">MFINIPECEHAGLDPKKVERIAKGLSRYLREAESLGIELFGGSGTGSLRFDDGHGRKLVLGYVEGHVDGGDGSTSTLDGGLERGE</sequence>
<name>A0A5M3Q0Q4_9GAMM</name>
<dbReference type="EMBL" id="BGZI01000015">
    <property type="protein sequence ID" value="GBO88621.1"/>
    <property type="molecule type" value="Genomic_DNA"/>
</dbReference>
<protein>
    <submittedName>
        <fullName evidence="1">Uncharacterized protein</fullName>
    </submittedName>
</protein>
<dbReference type="AlphaFoldDB" id="A0A5M3Q0Q4"/>
<evidence type="ECO:0000313" key="2">
    <source>
        <dbReference type="Proteomes" id="UP000387223"/>
    </source>
</evidence>